<protein>
    <recommendedName>
        <fullName evidence="11">Glutathione hydrolase proenzyme</fullName>
        <ecNumber evidence="11">2.3.2.2</ecNumber>
        <ecNumber evidence="11">3.4.19.13</ecNumber>
    </recommendedName>
    <component>
        <recommendedName>
            <fullName evidence="11">Glutathione hydrolase large chain</fullName>
        </recommendedName>
    </component>
    <component>
        <recommendedName>
            <fullName evidence="11">Glutathione hydrolase small chain</fullName>
        </recommendedName>
    </component>
</protein>
<organism evidence="13 14">
    <name type="scientific">Tritonibacter scottomollicae</name>
    <name type="common">Epibacterium scottomollicae</name>
    <dbReference type="NCBI Taxonomy" id="483013"/>
    <lineage>
        <taxon>Bacteria</taxon>
        <taxon>Pseudomonadati</taxon>
        <taxon>Pseudomonadota</taxon>
        <taxon>Alphaproteobacteria</taxon>
        <taxon>Rhodobacterales</taxon>
        <taxon>Paracoccaceae</taxon>
        <taxon>Tritonibacter</taxon>
    </lineage>
</organism>
<dbReference type="EC" id="3.4.19.13" evidence="11"/>
<dbReference type="OrthoDB" id="9781342at2"/>
<evidence type="ECO:0000256" key="5">
    <source>
        <dbReference type="ARBA" id="ARBA00022801"/>
    </source>
</evidence>
<keyword evidence="6 11" id="KW-0865">Zymogen</keyword>
<dbReference type="GO" id="GO:0006751">
    <property type="term" value="P:glutathione catabolic process"/>
    <property type="evidence" value="ECO:0007669"/>
    <property type="project" value="UniProtKB-UniRule"/>
</dbReference>
<dbReference type="InterPro" id="IPR043138">
    <property type="entry name" value="GGT_lsub"/>
</dbReference>
<proteinExistence type="inferred from homology"/>
<dbReference type="RefSeq" id="WP_106165104.1">
    <property type="nucleotide sequence ID" value="NZ_PVUF01000015.1"/>
</dbReference>
<feature type="active site" description="Nucleophile" evidence="9">
    <location>
        <position position="419"/>
    </location>
</feature>
<keyword evidence="11" id="KW-0317">Glutathione biosynthesis</keyword>
<evidence type="ECO:0000256" key="8">
    <source>
        <dbReference type="ARBA" id="ARBA00047417"/>
    </source>
</evidence>
<sequence>MRTYFWTGAILALASAASAQQAADAVAPEAGTIGAESAGLALSDVASASLAARNAGEVVLADDWMVAAANPLAVEAGARVLRDGGTAADAMVAVQTVLGLVEPQSSGLGGGAFLVYYDASTGAVSTLDGRETAPLAATPRLFQDQNGEPLGFYDAVVGGRSVGTPGTPALLEAAHRKWGKANWGGLFTDAIRLAEVGFAVSPRMAGSIANDAERLGRFPATADYFLPEGEPLEAGTVITNQPYADVLRAMAFEGTSAFYTGPVAADIVRTVRNAAGNPGVLSEVDLALYQVKERPAVCANYRAFEACGMGPPSSGALTVGQILGMLGQYDLAALGAESPESWRLIGDASRLAFADRGRYMADSDYVPMPTKGLVADDYLAKRAKLLEGDMALEGVAPGHPTFDHALNWADDESIEFPSTSHISIVDQYGNVLSMTTTIENGFGSRLMTNGFLLNNELTDFSFRSHSDGVPIANRLEPGKRPRSSMAPTIVMQDGKPVLAIGSPGGSRIIGYVATAIVAWADWGMTVQEAVSLPHAVNRFGTYDLEEGTEAEALGDALTAMGYEVNLRDLNSGLHAIEITTDGLEGAADPRREGIALGQ</sequence>
<dbReference type="InterPro" id="IPR000101">
    <property type="entry name" value="GGT_peptidase"/>
</dbReference>
<dbReference type="InterPro" id="IPR051792">
    <property type="entry name" value="GGT_bact"/>
</dbReference>
<evidence type="ECO:0000256" key="12">
    <source>
        <dbReference type="SAM" id="SignalP"/>
    </source>
</evidence>
<evidence type="ECO:0000256" key="6">
    <source>
        <dbReference type="ARBA" id="ARBA00023145"/>
    </source>
</evidence>
<evidence type="ECO:0000256" key="1">
    <source>
        <dbReference type="ARBA" id="ARBA00001049"/>
    </source>
</evidence>
<dbReference type="InterPro" id="IPR029055">
    <property type="entry name" value="Ntn_hydrolases_N"/>
</dbReference>
<dbReference type="Gene3D" id="3.60.20.40">
    <property type="match status" value="1"/>
</dbReference>
<evidence type="ECO:0000256" key="2">
    <source>
        <dbReference type="ARBA" id="ARBA00001089"/>
    </source>
</evidence>
<evidence type="ECO:0000256" key="11">
    <source>
        <dbReference type="RuleBase" id="RU368036"/>
    </source>
</evidence>
<comment type="subunit">
    <text evidence="11">This enzyme consists of two polypeptide chains, which are synthesized in precursor form from a single polypeptide.</text>
</comment>
<dbReference type="EC" id="2.3.2.2" evidence="11"/>
<evidence type="ECO:0000256" key="4">
    <source>
        <dbReference type="ARBA" id="ARBA00022679"/>
    </source>
</evidence>
<comment type="PTM">
    <text evidence="11">Cleaved by autocatalysis into a large and a small subunit.</text>
</comment>
<feature type="signal peptide" evidence="12">
    <location>
        <begin position="1"/>
        <end position="22"/>
    </location>
</feature>
<dbReference type="Pfam" id="PF01019">
    <property type="entry name" value="G_glu_transpept"/>
    <property type="match status" value="1"/>
</dbReference>
<reference evidence="13 14" key="1">
    <citation type="submission" date="2018-03" db="EMBL/GenBank/DDBJ databases">
        <title>Genomic Encyclopedia of Archaeal and Bacterial Type Strains, Phase II (KMG-II): from individual species to whole genera.</title>
        <authorList>
            <person name="Goeker M."/>
        </authorList>
    </citation>
    <scope>NUCLEOTIDE SEQUENCE [LARGE SCALE GENOMIC DNA]</scope>
    <source>
        <strain evidence="13 14">DSM 25328</strain>
    </source>
</reference>
<dbReference type="GO" id="GO:0036374">
    <property type="term" value="F:glutathione hydrolase activity"/>
    <property type="evidence" value="ECO:0007669"/>
    <property type="project" value="UniProtKB-UniRule"/>
</dbReference>
<comment type="catalytic activity">
    <reaction evidence="2 11">
        <text>glutathione + H2O = L-cysteinylglycine + L-glutamate</text>
        <dbReference type="Rhea" id="RHEA:28807"/>
        <dbReference type="ChEBI" id="CHEBI:15377"/>
        <dbReference type="ChEBI" id="CHEBI:29985"/>
        <dbReference type="ChEBI" id="CHEBI:57925"/>
        <dbReference type="ChEBI" id="CHEBI:61694"/>
        <dbReference type="EC" id="3.4.19.13"/>
    </reaction>
</comment>
<evidence type="ECO:0000256" key="9">
    <source>
        <dbReference type="PIRSR" id="PIRSR600101-1"/>
    </source>
</evidence>
<evidence type="ECO:0000256" key="3">
    <source>
        <dbReference type="ARBA" id="ARBA00009381"/>
    </source>
</evidence>
<feature type="binding site" evidence="10">
    <location>
        <position position="459"/>
    </location>
    <ligand>
        <name>L-glutamate</name>
        <dbReference type="ChEBI" id="CHEBI:29985"/>
    </ligand>
</feature>
<dbReference type="AlphaFoldDB" id="A0A2T1AA73"/>
<comment type="catalytic activity">
    <reaction evidence="1 11">
        <text>an S-substituted glutathione + H2O = an S-substituted L-cysteinylglycine + L-glutamate</text>
        <dbReference type="Rhea" id="RHEA:59468"/>
        <dbReference type="ChEBI" id="CHEBI:15377"/>
        <dbReference type="ChEBI" id="CHEBI:29985"/>
        <dbReference type="ChEBI" id="CHEBI:90779"/>
        <dbReference type="ChEBI" id="CHEBI:143103"/>
        <dbReference type="EC" id="3.4.19.13"/>
    </reaction>
</comment>
<dbReference type="GO" id="GO:0103068">
    <property type="term" value="F:leukotriene C4 gamma-glutamyl transferase activity"/>
    <property type="evidence" value="ECO:0007669"/>
    <property type="project" value="UniProtKB-EC"/>
</dbReference>
<evidence type="ECO:0000313" key="14">
    <source>
        <dbReference type="Proteomes" id="UP000237718"/>
    </source>
</evidence>
<accession>A0A2T1AA73</accession>
<dbReference type="PANTHER" id="PTHR43199">
    <property type="entry name" value="GLUTATHIONE HYDROLASE"/>
    <property type="match status" value="1"/>
</dbReference>
<dbReference type="EMBL" id="PVUF01000015">
    <property type="protein sequence ID" value="PRZ45481.1"/>
    <property type="molecule type" value="Genomic_DNA"/>
</dbReference>
<dbReference type="UniPathway" id="UPA00204"/>
<dbReference type="GO" id="GO:0006750">
    <property type="term" value="P:glutathione biosynthetic process"/>
    <property type="evidence" value="ECO:0007669"/>
    <property type="project" value="UniProtKB-KW"/>
</dbReference>
<dbReference type="PRINTS" id="PR01210">
    <property type="entry name" value="GGTRANSPTASE"/>
</dbReference>
<dbReference type="PANTHER" id="PTHR43199:SF1">
    <property type="entry name" value="GLUTATHIONE HYDROLASE PROENZYME"/>
    <property type="match status" value="1"/>
</dbReference>
<feature type="binding site" evidence="10">
    <location>
        <begin position="483"/>
        <end position="484"/>
    </location>
    <ligand>
        <name>L-glutamate</name>
        <dbReference type="ChEBI" id="CHEBI:29985"/>
    </ligand>
</feature>
<evidence type="ECO:0000313" key="13">
    <source>
        <dbReference type="EMBL" id="PRZ45481.1"/>
    </source>
</evidence>
<comment type="catalytic activity">
    <reaction evidence="8 11">
        <text>an N-terminal (5-L-glutamyl)-[peptide] + an alpha-amino acid = 5-L-glutamyl amino acid + an N-terminal L-alpha-aminoacyl-[peptide]</text>
        <dbReference type="Rhea" id="RHEA:23904"/>
        <dbReference type="Rhea" id="RHEA-COMP:9780"/>
        <dbReference type="Rhea" id="RHEA-COMP:9795"/>
        <dbReference type="ChEBI" id="CHEBI:77644"/>
        <dbReference type="ChEBI" id="CHEBI:78597"/>
        <dbReference type="ChEBI" id="CHEBI:78599"/>
        <dbReference type="ChEBI" id="CHEBI:78608"/>
        <dbReference type="EC" id="2.3.2.2"/>
    </reaction>
</comment>
<keyword evidence="7 11" id="KW-0012">Acyltransferase</keyword>
<comment type="pathway">
    <text evidence="11">Sulfur metabolism; glutathione metabolism.</text>
</comment>
<keyword evidence="12" id="KW-0732">Signal</keyword>
<dbReference type="InterPro" id="IPR043137">
    <property type="entry name" value="GGT_ssub_C"/>
</dbReference>
<comment type="caution">
    <text evidence="13">The sequence shown here is derived from an EMBL/GenBank/DDBJ whole genome shotgun (WGS) entry which is preliminary data.</text>
</comment>
<dbReference type="SUPFAM" id="SSF56235">
    <property type="entry name" value="N-terminal nucleophile aminohydrolases (Ntn hydrolases)"/>
    <property type="match status" value="1"/>
</dbReference>
<name>A0A2T1AA73_TRISK</name>
<feature type="chain" id="PRO_5015593009" description="Glutathione hydrolase proenzyme" evidence="12">
    <location>
        <begin position="23"/>
        <end position="598"/>
    </location>
</feature>
<gene>
    <name evidence="13" type="ORF">CLV89_11565</name>
</gene>
<feature type="binding site" evidence="10">
    <location>
        <position position="505"/>
    </location>
    <ligand>
        <name>L-glutamate</name>
        <dbReference type="ChEBI" id="CHEBI:29985"/>
    </ligand>
</feature>
<keyword evidence="5 11" id="KW-0378">Hydrolase</keyword>
<evidence type="ECO:0000256" key="7">
    <source>
        <dbReference type="ARBA" id="ARBA00023315"/>
    </source>
</evidence>
<dbReference type="Gene3D" id="1.10.246.130">
    <property type="match status" value="1"/>
</dbReference>
<keyword evidence="4 11" id="KW-0808">Transferase</keyword>
<dbReference type="Proteomes" id="UP000237718">
    <property type="component" value="Unassembled WGS sequence"/>
</dbReference>
<dbReference type="NCBIfam" id="TIGR00066">
    <property type="entry name" value="g_glut_trans"/>
    <property type="match status" value="1"/>
</dbReference>
<evidence type="ECO:0000256" key="10">
    <source>
        <dbReference type="PIRSR" id="PIRSR600101-2"/>
    </source>
</evidence>
<comment type="similarity">
    <text evidence="3 11">Belongs to the gamma-glutamyltransferase family.</text>
</comment>
<feature type="binding site" evidence="10">
    <location>
        <position position="130"/>
    </location>
    <ligand>
        <name>L-glutamate</name>
        <dbReference type="ChEBI" id="CHEBI:29985"/>
    </ligand>
</feature>